<protein>
    <submittedName>
        <fullName evidence="7">Carbohydrate kinase</fullName>
    </submittedName>
</protein>
<evidence type="ECO:0000256" key="3">
    <source>
        <dbReference type="ARBA" id="ARBA00022679"/>
    </source>
</evidence>
<evidence type="ECO:0000313" key="8">
    <source>
        <dbReference type="Proteomes" id="UP000305546"/>
    </source>
</evidence>
<accession>A0A5C4M840</accession>
<dbReference type="InterPro" id="IPR050406">
    <property type="entry name" value="FGGY_Carb_Kinase"/>
</dbReference>
<dbReference type="PANTHER" id="PTHR43095">
    <property type="entry name" value="SUGAR KINASE"/>
    <property type="match status" value="1"/>
</dbReference>
<gene>
    <name evidence="7" type="ORF">FG385_03455</name>
</gene>
<evidence type="ECO:0000256" key="1">
    <source>
        <dbReference type="ARBA" id="ARBA00009156"/>
    </source>
</evidence>
<name>A0A5C4M840_9PSEU</name>
<sequence>MLPDRSAVVIIGVDIGTSLTKAVVFDASGVSIAQASTPSEIRQVPGGRVEQDLDQVVGTVATVVREVAGAIDGPVTALALTGQGDGVWLRDEDGNAVRPAISWLDGRANALLEKWQAAGVTREVFRRTGSGMFPGCAATILSYLDECEPGVLDRAAVAGYCVDAVVQRLTGEITVDVSDASLPFLDPATRRYDEQAIAACGLSHRRGLLAEPAAPNAVFHLNACGADLLGLPAGLPVTAGPFDLPASAIGAGVRDPGDGILTAGTTLACQVLTDNAAFDAEGEPAGMFLSTPRAGEFLRAMPAMVGTASIDWACKLVGIEVEQVGGLLASSPPGANGVRALPFLSASGERAPFVDAAARAQFSGLSLEHGRGDVVRALCESIAYAARHCFEAAGLSGRLYACGGGMRSAEWTQIFADVLGHSIVIPSDPGVGARGAVLVAAESLGTPFDVEAWASNSRTVEFVPENVDLYQPGYADYQASLSAARGLWRL</sequence>
<dbReference type="InterPro" id="IPR043129">
    <property type="entry name" value="ATPase_NBD"/>
</dbReference>
<evidence type="ECO:0000259" key="5">
    <source>
        <dbReference type="Pfam" id="PF00370"/>
    </source>
</evidence>
<keyword evidence="4 7" id="KW-0418">Kinase</keyword>
<feature type="domain" description="Carbohydrate kinase FGGY N-terminal" evidence="5">
    <location>
        <begin position="9"/>
        <end position="250"/>
    </location>
</feature>
<reference evidence="7 8" key="1">
    <citation type="submission" date="2019-06" db="EMBL/GenBank/DDBJ databases">
        <title>Amycolatopsis alkalitolerans sp. nov., isolated from Gastrodia elata Blume.</title>
        <authorList>
            <person name="Narsing Rao M.P."/>
            <person name="Li W.J."/>
        </authorList>
    </citation>
    <scope>NUCLEOTIDE SEQUENCE [LARGE SCALE GENOMIC DNA]</scope>
    <source>
        <strain evidence="7 8">SYSUP0005</strain>
    </source>
</reference>
<dbReference type="Gene3D" id="3.30.420.40">
    <property type="match status" value="2"/>
</dbReference>
<evidence type="ECO:0000256" key="4">
    <source>
        <dbReference type="ARBA" id="ARBA00022777"/>
    </source>
</evidence>
<comment type="similarity">
    <text evidence="1">Belongs to the FGGY kinase family.</text>
</comment>
<evidence type="ECO:0000313" key="7">
    <source>
        <dbReference type="EMBL" id="TNC29155.1"/>
    </source>
</evidence>
<dbReference type="GO" id="GO:0042732">
    <property type="term" value="P:D-xylose metabolic process"/>
    <property type="evidence" value="ECO:0007669"/>
    <property type="project" value="UniProtKB-KW"/>
</dbReference>
<dbReference type="InterPro" id="IPR000577">
    <property type="entry name" value="Carb_kinase_FGGY"/>
</dbReference>
<dbReference type="AlphaFoldDB" id="A0A5C4M840"/>
<keyword evidence="8" id="KW-1185">Reference proteome</keyword>
<organism evidence="7 8">
    <name type="scientific">Amycolatopsis alkalitolerans</name>
    <dbReference type="NCBI Taxonomy" id="2547244"/>
    <lineage>
        <taxon>Bacteria</taxon>
        <taxon>Bacillati</taxon>
        <taxon>Actinomycetota</taxon>
        <taxon>Actinomycetes</taxon>
        <taxon>Pseudonocardiales</taxon>
        <taxon>Pseudonocardiaceae</taxon>
        <taxon>Amycolatopsis</taxon>
    </lineage>
</organism>
<comment type="caution">
    <text evidence="7">The sequence shown here is derived from an EMBL/GenBank/DDBJ whole genome shotgun (WGS) entry which is preliminary data.</text>
</comment>
<dbReference type="Pfam" id="PF00370">
    <property type="entry name" value="FGGY_N"/>
    <property type="match status" value="1"/>
</dbReference>
<dbReference type="PIRSF" id="PIRSF000538">
    <property type="entry name" value="GlpK"/>
    <property type="match status" value="1"/>
</dbReference>
<dbReference type="PANTHER" id="PTHR43095:SF5">
    <property type="entry name" value="XYLULOSE KINASE"/>
    <property type="match status" value="1"/>
</dbReference>
<dbReference type="GO" id="GO:0016301">
    <property type="term" value="F:kinase activity"/>
    <property type="evidence" value="ECO:0007669"/>
    <property type="project" value="UniProtKB-KW"/>
</dbReference>
<keyword evidence="3" id="KW-0808">Transferase</keyword>
<dbReference type="Pfam" id="PF02782">
    <property type="entry name" value="FGGY_C"/>
    <property type="match status" value="1"/>
</dbReference>
<keyword evidence="2" id="KW-0859">Xylose metabolism</keyword>
<proteinExistence type="inferred from homology"/>
<dbReference type="InterPro" id="IPR018485">
    <property type="entry name" value="FGGY_C"/>
</dbReference>
<keyword evidence="2" id="KW-0119">Carbohydrate metabolism</keyword>
<dbReference type="EMBL" id="VDFW01000002">
    <property type="protein sequence ID" value="TNC29155.1"/>
    <property type="molecule type" value="Genomic_DNA"/>
</dbReference>
<evidence type="ECO:0000259" key="6">
    <source>
        <dbReference type="Pfam" id="PF02782"/>
    </source>
</evidence>
<dbReference type="OrthoDB" id="9782710at2"/>
<dbReference type="Proteomes" id="UP000305546">
    <property type="component" value="Unassembled WGS sequence"/>
</dbReference>
<dbReference type="SUPFAM" id="SSF53067">
    <property type="entry name" value="Actin-like ATPase domain"/>
    <property type="match status" value="2"/>
</dbReference>
<feature type="domain" description="Carbohydrate kinase FGGY C-terminal" evidence="6">
    <location>
        <begin position="330"/>
        <end position="441"/>
    </location>
</feature>
<dbReference type="InterPro" id="IPR018484">
    <property type="entry name" value="FGGY_N"/>
</dbReference>
<evidence type="ECO:0000256" key="2">
    <source>
        <dbReference type="ARBA" id="ARBA00022629"/>
    </source>
</evidence>